<gene>
    <name evidence="2" type="ORF">HFO42_07495</name>
</gene>
<dbReference type="InterPro" id="IPR036866">
    <property type="entry name" value="RibonucZ/Hydroxyglut_hydro"/>
</dbReference>
<protein>
    <submittedName>
        <fullName evidence="2">MBL fold metallo-hydrolase</fullName>
    </submittedName>
</protein>
<evidence type="ECO:0000313" key="3">
    <source>
        <dbReference type="Proteomes" id="UP000825699"/>
    </source>
</evidence>
<dbReference type="InterPro" id="IPR052159">
    <property type="entry name" value="Competence_DNA_uptake"/>
</dbReference>
<dbReference type="RefSeq" id="WP_222259702.1">
    <property type="nucleotide sequence ID" value="NZ_JAAXEB010000003.1"/>
</dbReference>
<reference evidence="2" key="1">
    <citation type="submission" date="2020-04" db="EMBL/GenBank/DDBJ databases">
        <title>Global-level population genomics supports evidence of horizontal gene transfer on evolution of Rhizobia in Lentils.</title>
        <authorList>
            <person name="Gai Y."/>
            <person name="Cook D."/>
            <person name="Riely B."/>
        </authorList>
    </citation>
    <scope>NUCLEOTIDE SEQUENCE</scope>
    <source>
        <strain evidence="2">Derici101B</strain>
    </source>
</reference>
<dbReference type="PANTHER" id="PTHR30619">
    <property type="entry name" value="DNA INTERNALIZATION/COMPETENCE PROTEIN COMEC/REC2"/>
    <property type="match status" value="1"/>
</dbReference>
<feature type="domain" description="Metallo-beta-lactamase" evidence="1">
    <location>
        <begin position="81"/>
        <end position="361"/>
    </location>
</feature>
<dbReference type="EMBL" id="JAAXEP010000003">
    <property type="protein sequence ID" value="MBY5627960.1"/>
    <property type="molecule type" value="Genomic_DNA"/>
</dbReference>
<dbReference type="Gene3D" id="3.60.15.10">
    <property type="entry name" value="Ribonuclease Z/Hydroxyacylglutathione hydrolase-like"/>
    <property type="match status" value="1"/>
</dbReference>
<name>A0AAJ1A620_RHILE</name>
<accession>A0AAJ1A620</accession>
<proteinExistence type="predicted"/>
<dbReference type="AlphaFoldDB" id="A0AAJ1A620"/>
<evidence type="ECO:0000313" key="2">
    <source>
        <dbReference type="EMBL" id="MBY5627960.1"/>
    </source>
</evidence>
<dbReference type="SUPFAM" id="SSF56281">
    <property type="entry name" value="Metallo-hydrolase/oxidoreductase"/>
    <property type="match status" value="1"/>
</dbReference>
<dbReference type="PANTHER" id="PTHR30619:SF1">
    <property type="entry name" value="RECOMBINATION PROTEIN 2"/>
    <property type="match status" value="1"/>
</dbReference>
<organism evidence="2 3">
    <name type="scientific">Rhizobium leguminosarum</name>
    <dbReference type="NCBI Taxonomy" id="384"/>
    <lineage>
        <taxon>Bacteria</taxon>
        <taxon>Pseudomonadati</taxon>
        <taxon>Pseudomonadota</taxon>
        <taxon>Alphaproteobacteria</taxon>
        <taxon>Hyphomicrobiales</taxon>
        <taxon>Rhizobiaceae</taxon>
        <taxon>Rhizobium/Agrobacterium group</taxon>
        <taxon>Rhizobium</taxon>
    </lineage>
</organism>
<comment type="caution">
    <text evidence="2">The sequence shown here is derived from an EMBL/GenBank/DDBJ whole genome shotgun (WGS) entry which is preliminary data.</text>
</comment>
<dbReference type="Proteomes" id="UP000825699">
    <property type="component" value="Unassembled WGS sequence"/>
</dbReference>
<dbReference type="InterPro" id="IPR001279">
    <property type="entry name" value="Metallo-B-lactamas"/>
</dbReference>
<evidence type="ECO:0000259" key="1">
    <source>
        <dbReference type="Pfam" id="PF00753"/>
    </source>
</evidence>
<sequence length="503" mass="54687">MVDSAFNDFIGVDSTKLWRGATGNELAGHLLWGDGIVRLGPEQDGRVKVTARGKDREGWVDAEALGGKSLLEVYFIDVGQGDGVLVKTPDFQHLMIDGGHTRTKQNTGKSAADFVDWKFTQDYGMDRIQLEAMIASHNDLDHYGGLADLLDAGQTDELDAKSVTVENFYHAGISWWRKDGKRTLGTPRAVDGKEYRTQLLEDRESALKATDNNADVPLQGEWGKFIKKVVSAKRVDGSPTSIERLSHLAEHLPGFEPGGDVTMRLLGPAEFTIDGKPALLDFGSDSKTTNGNSVVLRIDYGRARILLTGDLNKGSQQTLMDVHAGRRMEFQCDVAKGCHHGSEDVSYAFLQAMTPAATVICSGDGEGHDHPRPRIVAASGVTGYRTIENDEILTPLVYSTELARSVSIGSPTSLDIKSGAIAGVDEDVEIDSAHLQQVTVRFTETKPGALNPERKQKPMSRTPVVAGLIYGLVNVRTDGETILCATMNEGDGSWAVKKFKSRF</sequence>
<dbReference type="Pfam" id="PF00753">
    <property type="entry name" value="Lactamase_B"/>
    <property type="match status" value="1"/>
</dbReference>